<protein>
    <submittedName>
        <fullName evidence="1">Uncharacterized protein</fullName>
    </submittedName>
</protein>
<proteinExistence type="predicted"/>
<dbReference type="AlphaFoldDB" id="A0A445AB52"/>
<evidence type="ECO:0000313" key="2">
    <source>
        <dbReference type="Proteomes" id="UP000289738"/>
    </source>
</evidence>
<dbReference type="Proteomes" id="UP000289738">
    <property type="component" value="Chromosome B02"/>
</dbReference>
<name>A0A445AB52_ARAHY</name>
<dbReference type="EMBL" id="SDMP01000012">
    <property type="protein sequence ID" value="RYR23687.1"/>
    <property type="molecule type" value="Genomic_DNA"/>
</dbReference>
<sequence>MIRGHTRGDNRLCMRHLYSNFRKKFPSLDLKNRMWQCAKATHWRDWEKEMKSLRLMSGISCPHAISCINFKGLDLKSYGDDC</sequence>
<accession>A0A445AB52</accession>
<keyword evidence="2" id="KW-1185">Reference proteome</keyword>
<reference evidence="1 2" key="1">
    <citation type="submission" date="2019-01" db="EMBL/GenBank/DDBJ databases">
        <title>Sequencing of cultivated peanut Arachis hypogaea provides insights into genome evolution and oil improvement.</title>
        <authorList>
            <person name="Chen X."/>
        </authorList>
    </citation>
    <scope>NUCLEOTIDE SEQUENCE [LARGE SCALE GENOMIC DNA]</scope>
    <source>
        <strain evidence="2">cv. Fuhuasheng</strain>
        <tissue evidence="1">Leaves</tissue>
    </source>
</reference>
<comment type="caution">
    <text evidence="1">The sequence shown here is derived from an EMBL/GenBank/DDBJ whole genome shotgun (WGS) entry which is preliminary data.</text>
</comment>
<gene>
    <name evidence="1" type="ORF">Ahy_B02g057171</name>
</gene>
<evidence type="ECO:0000313" key="1">
    <source>
        <dbReference type="EMBL" id="RYR23687.1"/>
    </source>
</evidence>
<organism evidence="1 2">
    <name type="scientific">Arachis hypogaea</name>
    <name type="common">Peanut</name>
    <dbReference type="NCBI Taxonomy" id="3818"/>
    <lineage>
        <taxon>Eukaryota</taxon>
        <taxon>Viridiplantae</taxon>
        <taxon>Streptophyta</taxon>
        <taxon>Embryophyta</taxon>
        <taxon>Tracheophyta</taxon>
        <taxon>Spermatophyta</taxon>
        <taxon>Magnoliopsida</taxon>
        <taxon>eudicotyledons</taxon>
        <taxon>Gunneridae</taxon>
        <taxon>Pentapetalae</taxon>
        <taxon>rosids</taxon>
        <taxon>fabids</taxon>
        <taxon>Fabales</taxon>
        <taxon>Fabaceae</taxon>
        <taxon>Papilionoideae</taxon>
        <taxon>50 kb inversion clade</taxon>
        <taxon>dalbergioids sensu lato</taxon>
        <taxon>Dalbergieae</taxon>
        <taxon>Pterocarpus clade</taxon>
        <taxon>Arachis</taxon>
    </lineage>
</organism>